<dbReference type="GO" id="GO:0006310">
    <property type="term" value="P:DNA recombination"/>
    <property type="evidence" value="ECO:0007669"/>
    <property type="project" value="InterPro"/>
</dbReference>
<evidence type="ECO:0000313" key="10">
    <source>
        <dbReference type="EMBL" id="RCN56508.1"/>
    </source>
</evidence>
<keyword evidence="7 9" id="KW-0234">DNA repair</keyword>
<comment type="caution">
    <text evidence="10">The sequence shown here is derived from an EMBL/GenBank/DDBJ whole genome shotgun (WGS) entry which is preliminary data.</text>
</comment>
<dbReference type="RefSeq" id="WP_065972226.1">
    <property type="nucleotide sequence ID" value="NZ_CP080624.1"/>
</dbReference>
<dbReference type="CDD" id="cd03241">
    <property type="entry name" value="ABC_RecN"/>
    <property type="match status" value="2"/>
</dbReference>
<dbReference type="FunFam" id="3.40.50.300:FF:000319">
    <property type="entry name" value="DNA repair protein RecN"/>
    <property type="match status" value="1"/>
</dbReference>
<dbReference type="PANTHER" id="PTHR11059:SF0">
    <property type="entry name" value="DNA REPAIR PROTEIN RECN"/>
    <property type="match status" value="1"/>
</dbReference>
<dbReference type="Pfam" id="PF02463">
    <property type="entry name" value="SMC_N"/>
    <property type="match status" value="1"/>
</dbReference>
<protein>
    <recommendedName>
        <fullName evidence="3 9">DNA repair protein RecN</fullName>
    </recommendedName>
    <alternativeName>
        <fullName evidence="8 9">Recombination protein N</fullName>
    </alternativeName>
</protein>
<dbReference type="InterPro" id="IPR004604">
    <property type="entry name" value="DNA_recomb/repair_RecN"/>
</dbReference>
<dbReference type="GO" id="GO:0043590">
    <property type="term" value="C:bacterial nucleoid"/>
    <property type="evidence" value="ECO:0007669"/>
    <property type="project" value="TreeGrafter"/>
</dbReference>
<dbReference type="GO" id="GO:0006281">
    <property type="term" value="P:DNA repair"/>
    <property type="evidence" value="ECO:0007669"/>
    <property type="project" value="UniProtKB-KW"/>
</dbReference>
<dbReference type="InterPro" id="IPR003395">
    <property type="entry name" value="RecF/RecN/SMC_N"/>
</dbReference>
<dbReference type="Gene3D" id="3.40.50.300">
    <property type="entry name" value="P-loop containing nucleotide triphosphate hydrolases"/>
    <property type="match status" value="2"/>
</dbReference>
<dbReference type="NCBIfam" id="TIGR00634">
    <property type="entry name" value="recN"/>
    <property type="match status" value="1"/>
</dbReference>
<evidence type="ECO:0000256" key="6">
    <source>
        <dbReference type="ARBA" id="ARBA00022840"/>
    </source>
</evidence>
<keyword evidence="11" id="KW-1185">Reference proteome</keyword>
<evidence type="ECO:0000256" key="1">
    <source>
        <dbReference type="ARBA" id="ARBA00003618"/>
    </source>
</evidence>
<dbReference type="GO" id="GO:0009432">
    <property type="term" value="P:SOS response"/>
    <property type="evidence" value="ECO:0007669"/>
    <property type="project" value="TreeGrafter"/>
</dbReference>
<dbReference type="SUPFAM" id="SSF52540">
    <property type="entry name" value="P-loop containing nucleoside triphosphate hydrolases"/>
    <property type="match status" value="2"/>
</dbReference>
<keyword evidence="6" id="KW-0067">ATP-binding</keyword>
<dbReference type="AlphaFoldDB" id="A0A1C2FXF4"/>
<proteinExistence type="inferred from homology"/>
<comment type="function">
    <text evidence="1 9">May be involved in recombinational repair of damaged DNA.</text>
</comment>
<accession>A0A1C2FXF4</accession>
<evidence type="ECO:0000256" key="7">
    <source>
        <dbReference type="ARBA" id="ARBA00023204"/>
    </source>
</evidence>
<comment type="similarity">
    <text evidence="2 9">Belongs to the RecN family.</text>
</comment>
<keyword evidence="5 9" id="KW-0227">DNA damage</keyword>
<sequence length="550" mass="58418">MLSELLIRSFVVIDELRIPLGPGLSVVTGETGAGKSLLVDALGLVLGSRADAGVIRAGADTAEVIATFDLTPDSPAHAWLAERDLTADTDQCIVRRVVAPDRSRAFINATPVPLQLLRELGERLLDLHGQHEHQALMRRDVQRSLLDAYAGAGHEAQALASVVTALAALRARHRALQEAAEQRAARASLVRYQLDELEGLRPQAGEWQDLNTTERRLAHAQELMSGISGLVALLSEGDDALSSALEKAMSTLRQLLRHEPRLAEVEGLLASAGVEISEAAIALNRIAGDLESEPLDLPALEARVAHWHDLARKHRVPPEELPELWGRLAAEHESLQGDGDAIAELAREIAGREHEAAGLAQALSAKRAAASPALAQAVTEEMGRLGLGSARLQAALTPEALSVNGCEAVEFLVSPAPDAPFKPLAKIASGGELSRISLALQVVLADVCAGPTLIFDEVDVGIGGAVAEIVGLRLHELAKTRQVLCITHLPQVAAQGDTHLLVEKGETGGRTISSVEVLTQARRIEEIARMLGGIAVSARTRALARDMLRG</sequence>
<dbReference type="Proteomes" id="UP000253250">
    <property type="component" value="Unassembled WGS sequence"/>
</dbReference>
<name>A0A1C2FXF4_9GAMM</name>
<evidence type="ECO:0000256" key="5">
    <source>
        <dbReference type="ARBA" id="ARBA00022763"/>
    </source>
</evidence>
<evidence type="ECO:0000256" key="4">
    <source>
        <dbReference type="ARBA" id="ARBA00022741"/>
    </source>
</evidence>
<reference evidence="10 11" key="1">
    <citation type="submission" date="2018-02" db="EMBL/GenBank/DDBJ databases">
        <title>Insights into the biology of acidophilic members of the Acidiferrobacteraceae family derived from comparative genomic analyses.</title>
        <authorList>
            <person name="Issotta F."/>
            <person name="Thyssen C."/>
            <person name="Mena C."/>
            <person name="Moya A."/>
            <person name="Bellenberg S."/>
            <person name="Sproer C."/>
            <person name="Covarrubias P.C."/>
            <person name="Sand W."/>
            <person name="Quatrini R."/>
            <person name="Vera M."/>
        </authorList>
    </citation>
    <scope>NUCLEOTIDE SEQUENCE [LARGE SCALE GENOMIC DNA]</scope>
    <source>
        <strain evidence="11">m-1</strain>
    </source>
</reference>
<dbReference type="FunFam" id="3.40.50.300:FF:000356">
    <property type="entry name" value="DNA repair protein RecN"/>
    <property type="match status" value="1"/>
</dbReference>
<dbReference type="PANTHER" id="PTHR11059">
    <property type="entry name" value="DNA REPAIR PROTEIN RECN"/>
    <property type="match status" value="1"/>
</dbReference>
<dbReference type="GO" id="GO:0005524">
    <property type="term" value="F:ATP binding"/>
    <property type="evidence" value="ECO:0007669"/>
    <property type="project" value="UniProtKB-KW"/>
</dbReference>
<dbReference type="NCBIfam" id="NF008121">
    <property type="entry name" value="PRK10869.1"/>
    <property type="match status" value="1"/>
</dbReference>
<dbReference type="OrthoDB" id="9806954at2"/>
<evidence type="ECO:0000256" key="8">
    <source>
        <dbReference type="ARBA" id="ARBA00033408"/>
    </source>
</evidence>
<dbReference type="InterPro" id="IPR027417">
    <property type="entry name" value="P-loop_NTPase"/>
</dbReference>
<dbReference type="EMBL" id="PSYR01000002">
    <property type="protein sequence ID" value="RCN56508.1"/>
    <property type="molecule type" value="Genomic_DNA"/>
</dbReference>
<gene>
    <name evidence="10" type="ORF">C4900_11945</name>
</gene>
<evidence type="ECO:0000313" key="11">
    <source>
        <dbReference type="Proteomes" id="UP000253250"/>
    </source>
</evidence>
<organism evidence="10 11">
    <name type="scientific">Acidiferrobacter thiooxydans</name>
    <dbReference type="NCBI Taxonomy" id="163359"/>
    <lineage>
        <taxon>Bacteria</taxon>
        <taxon>Pseudomonadati</taxon>
        <taxon>Pseudomonadota</taxon>
        <taxon>Gammaproteobacteria</taxon>
        <taxon>Acidiferrobacterales</taxon>
        <taxon>Acidiferrobacteraceae</taxon>
        <taxon>Acidiferrobacter</taxon>
    </lineage>
</organism>
<dbReference type="STRING" id="163359.A9R16_05030"/>
<evidence type="ECO:0000256" key="9">
    <source>
        <dbReference type="PIRNR" id="PIRNR003128"/>
    </source>
</evidence>
<evidence type="ECO:0000256" key="3">
    <source>
        <dbReference type="ARBA" id="ARBA00021315"/>
    </source>
</evidence>
<evidence type="ECO:0000256" key="2">
    <source>
        <dbReference type="ARBA" id="ARBA00009441"/>
    </source>
</evidence>
<keyword evidence="4" id="KW-0547">Nucleotide-binding</keyword>
<dbReference type="PIRSF" id="PIRSF003128">
    <property type="entry name" value="RecN"/>
    <property type="match status" value="1"/>
</dbReference>